<evidence type="ECO:0000313" key="1">
    <source>
        <dbReference type="EMBL" id="KAK8217597.1"/>
    </source>
</evidence>
<dbReference type="Proteomes" id="UP001320706">
    <property type="component" value="Unassembled WGS sequence"/>
</dbReference>
<gene>
    <name evidence="1" type="ORF">M8818_001356</name>
</gene>
<protein>
    <submittedName>
        <fullName evidence="1">Uncharacterized protein</fullName>
    </submittedName>
</protein>
<reference evidence="1" key="1">
    <citation type="submission" date="2024-02" db="EMBL/GenBank/DDBJ databases">
        <title>Metagenome Assembled Genome of Zalaria obscura JY119.</title>
        <authorList>
            <person name="Vighnesh L."/>
            <person name="Jagadeeshwari U."/>
            <person name="Venkata Ramana C."/>
            <person name="Sasikala C."/>
        </authorList>
    </citation>
    <scope>NUCLEOTIDE SEQUENCE</scope>
    <source>
        <strain evidence="1">JY119</strain>
    </source>
</reference>
<evidence type="ECO:0000313" key="2">
    <source>
        <dbReference type="Proteomes" id="UP001320706"/>
    </source>
</evidence>
<accession>A0ACC3SKX7</accession>
<dbReference type="EMBL" id="JAMKPW020000005">
    <property type="protein sequence ID" value="KAK8217597.1"/>
    <property type="molecule type" value="Genomic_DNA"/>
</dbReference>
<keyword evidence="2" id="KW-1185">Reference proteome</keyword>
<proteinExistence type="predicted"/>
<name>A0ACC3SKX7_9PEZI</name>
<sequence length="355" mass="38079">MFARSVVRSAARRSFRPIAAQTPVFRAGFRSSVAVRDPETVNEKAINVVSYVDGERAQESIPVTSSQEPVTPPGQDETRPAVPLSPALASQLTPTLAKFTLVGKTAMVTGDFSGGRGLGYNMAQALAEVGIKGIAIMDVQQELGDKSARELSEQTGVDVRFYRLDVRDGDAIQHAVQDIVQHYGSLDVVINAAGIADSNVKAETYDAEKFRRLLDINITGSFLVSQAAAQAMIKAKSGGSIINIASMSGSIVNYPQEQSAYNASKAAVIQLTKSLAAEWARYGIRVNAISPGYMDTALNRVPALDAQKRIWVDQTPQKRLGSVDDLNNLAVYLSSDGSSFMTGSNNIIDGGYTLW</sequence>
<comment type="caution">
    <text evidence="1">The sequence shown here is derived from an EMBL/GenBank/DDBJ whole genome shotgun (WGS) entry which is preliminary data.</text>
</comment>
<organism evidence="1 2">
    <name type="scientific">Zalaria obscura</name>
    <dbReference type="NCBI Taxonomy" id="2024903"/>
    <lineage>
        <taxon>Eukaryota</taxon>
        <taxon>Fungi</taxon>
        <taxon>Dikarya</taxon>
        <taxon>Ascomycota</taxon>
        <taxon>Pezizomycotina</taxon>
        <taxon>Dothideomycetes</taxon>
        <taxon>Dothideomycetidae</taxon>
        <taxon>Dothideales</taxon>
        <taxon>Zalariaceae</taxon>
        <taxon>Zalaria</taxon>
    </lineage>
</organism>